<protein>
    <submittedName>
        <fullName evidence="2">Uncharacterized protein</fullName>
    </submittedName>
</protein>
<dbReference type="OrthoDB" id="1363399at2"/>
<dbReference type="Proteomes" id="UP000323082">
    <property type="component" value="Unassembled WGS sequence"/>
</dbReference>
<accession>A0A5B2UCJ6</accession>
<dbReference type="RefSeq" id="WP_149833217.1">
    <property type="nucleotide sequence ID" value="NZ_VUNZ01000001.1"/>
</dbReference>
<feature type="transmembrane region" description="Helical" evidence="1">
    <location>
        <begin position="20"/>
        <end position="43"/>
    </location>
</feature>
<feature type="transmembrane region" description="Helical" evidence="1">
    <location>
        <begin position="50"/>
        <end position="69"/>
    </location>
</feature>
<sequence length="120" mass="13825">MGEIKDYKSFEVFLMGPISFLGGGIFEFLVWTANGWFFISALFCYKKSPLFSFIFGLESFLTAGSFFFWKEILAAENGRMGKIYSLEMGYFLWMASILFLVLGSFYLMIKSKFNKNKIPA</sequence>
<keyword evidence="1" id="KW-1133">Transmembrane helix</keyword>
<keyword evidence="1" id="KW-0472">Membrane</keyword>
<organism evidence="2 3">
    <name type="scientific">Chryseobacterium sediminis</name>
    <dbReference type="NCBI Taxonomy" id="1679494"/>
    <lineage>
        <taxon>Bacteria</taxon>
        <taxon>Pseudomonadati</taxon>
        <taxon>Bacteroidota</taxon>
        <taxon>Flavobacteriia</taxon>
        <taxon>Flavobacteriales</taxon>
        <taxon>Weeksellaceae</taxon>
        <taxon>Chryseobacterium group</taxon>
        <taxon>Chryseobacterium</taxon>
    </lineage>
</organism>
<gene>
    <name evidence="2" type="ORF">FW780_08655</name>
</gene>
<evidence type="ECO:0000313" key="3">
    <source>
        <dbReference type="Proteomes" id="UP000323082"/>
    </source>
</evidence>
<dbReference type="EMBL" id="VUNZ01000001">
    <property type="protein sequence ID" value="KAA2224256.1"/>
    <property type="molecule type" value="Genomic_DNA"/>
</dbReference>
<reference evidence="2 3" key="1">
    <citation type="journal article" date="2015" name="Int. J. Syst. Evol. Microbiol.">
        <title>Chryseobacterium sediminis sp. nov., isolated from a river sediment.</title>
        <authorList>
            <person name="Kampfer P."/>
            <person name="Busse H.J."/>
            <person name="McInroy J.A."/>
            <person name="Glaeser S.P."/>
        </authorList>
    </citation>
    <scope>NUCLEOTIDE SEQUENCE [LARGE SCALE GENOMIC DNA]</scope>
    <source>
        <strain evidence="2 3">IMT-174</strain>
    </source>
</reference>
<feature type="transmembrane region" description="Helical" evidence="1">
    <location>
        <begin position="89"/>
        <end position="109"/>
    </location>
</feature>
<dbReference type="AlphaFoldDB" id="A0A5B2UCJ6"/>
<name>A0A5B2UCJ6_9FLAO</name>
<keyword evidence="1" id="KW-0812">Transmembrane</keyword>
<comment type="caution">
    <text evidence="2">The sequence shown here is derived from an EMBL/GenBank/DDBJ whole genome shotgun (WGS) entry which is preliminary data.</text>
</comment>
<proteinExistence type="predicted"/>
<evidence type="ECO:0000256" key="1">
    <source>
        <dbReference type="SAM" id="Phobius"/>
    </source>
</evidence>
<evidence type="ECO:0000313" key="2">
    <source>
        <dbReference type="EMBL" id="KAA2224256.1"/>
    </source>
</evidence>